<dbReference type="STRING" id="1664694.A0A0N1HYM7"/>
<dbReference type="VEuPathDB" id="FungiDB:AB675_737"/>
<keyword evidence="1" id="KW-0378">Hydrolase</keyword>
<accession>A0A0N1HYM7</accession>
<name>A0A0N1HYM7_9EURO</name>
<comment type="caution">
    <text evidence="5">The sequence shown here is derived from an EMBL/GenBank/DDBJ whole genome shotgun (WGS) entry which is preliminary data.</text>
</comment>
<keyword evidence="3" id="KW-0732">Signal</keyword>
<protein>
    <submittedName>
        <fullName evidence="5">Beta-hexosaminidase 1</fullName>
    </submittedName>
</protein>
<dbReference type="SUPFAM" id="SSF55545">
    <property type="entry name" value="beta-N-acetylhexosaminidase-like domain"/>
    <property type="match status" value="1"/>
</dbReference>
<dbReference type="PANTHER" id="PTHR22600:SF26">
    <property type="entry name" value="BETA-N-ACETYLHEXOSAMINIDASE"/>
    <property type="match status" value="1"/>
</dbReference>
<dbReference type="EMBL" id="LFJN01000001">
    <property type="protein sequence ID" value="KPI45985.1"/>
    <property type="molecule type" value="Genomic_DNA"/>
</dbReference>
<dbReference type="Pfam" id="PF14845">
    <property type="entry name" value="Glycohydro_20b2"/>
    <property type="match status" value="1"/>
</dbReference>
<dbReference type="GO" id="GO:0016020">
    <property type="term" value="C:membrane"/>
    <property type="evidence" value="ECO:0007669"/>
    <property type="project" value="TreeGrafter"/>
</dbReference>
<evidence type="ECO:0000256" key="3">
    <source>
        <dbReference type="SAM" id="SignalP"/>
    </source>
</evidence>
<evidence type="ECO:0000256" key="1">
    <source>
        <dbReference type="ARBA" id="ARBA00022801"/>
    </source>
</evidence>
<keyword evidence="6" id="KW-1185">Reference proteome</keyword>
<evidence type="ECO:0000259" key="4">
    <source>
        <dbReference type="Pfam" id="PF14845"/>
    </source>
</evidence>
<evidence type="ECO:0000256" key="2">
    <source>
        <dbReference type="SAM" id="MobiDB-lite"/>
    </source>
</evidence>
<feature type="domain" description="Beta-hexosaminidase eukaryotic type N-terminal" evidence="4">
    <location>
        <begin position="23"/>
        <end position="154"/>
    </location>
</feature>
<dbReference type="InterPro" id="IPR025705">
    <property type="entry name" value="Beta_hexosaminidase_sua/sub"/>
</dbReference>
<dbReference type="OrthoDB" id="428480at2759"/>
<dbReference type="InterPro" id="IPR029019">
    <property type="entry name" value="HEX_eukaryotic_N"/>
</dbReference>
<feature type="signal peptide" evidence="3">
    <location>
        <begin position="1"/>
        <end position="18"/>
    </location>
</feature>
<dbReference type="AlphaFoldDB" id="A0A0N1HYM7"/>
<feature type="region of interest" description="Disordered" evidence="2">
    <location>
        <begin position="84"/>
        <end position="104"/>
    </location>
</feature>
<dbReference type="GO" id="GO:0016231">
    <property type="term" value="F:beta-N-acetylglucosaminidase activity"/>
    <property type="evidence" value="ECO:0007669"/>
    <property type="project" value="TreeGrafter"/>
</dbReference>
<dbReference type="Gene3D" id="3.30.379.10">
    <property type="entry name" value="Chitobiase/beta-hexosaminidase domain 2-like"/>
    <property type="match status" value="1"/>
</dbReference>
<evidence type="ECO:0000313" key="6">
    <source>
        <dbReference type="Proteomes" id="UP000038010"/>
    </source>
</evidence>
<gene>
    <name evidence="5" type="ORF">AB675_737</name>
</gene>
<dbReference type="GO" id="GO:0030203">
    <property type="term" value="P:glycosaminoglycan metabolic process"/>
    <property type="evidence" value="ECO:0007669"/>
    <property type="project" value="TreeGrafter"/>
</dbReference>
<reference evidence="5 6" key="1">
    <citation type="submission" date="2015-06" db="EMBL/GenBank/DDBJ databases">
        <title>Draft genome of the ant-associated black yeast Phialophora attae CBS 131958.</title>
        <authorList>
            <person name="Moreno L.F."/>
            <person name="Stielow B.J."/>
            <person name="de Hoog S."/>
            <person name="Vicente V.A."/>
            <person name="Weiss V.A."/>
            <person name="de Vries M."/>
            <person name="Cruz L.M."/>
            <person name="Souza E.M."/>
        </authorList>
    </citation>
    <scope>NUCLEOTIDE SEQUENCE [LARGE SCALE GENOMIC DNA]</scope>
    <source>
        <strain evidence="5 6">CBS 131958</strain>
    </source>
</reference>
<dbReference type="RefSeq" id="XP_018005948.1">
    <property type="nucleotide sequence ID" value="XM_018147743.1"/>
</dbReference>
<dbReference type="GeneID" id="28739612"/>
<feature type="chain" id="PRO_5005873646" evidence="3">
    <location>
        <begin position="19"/>
        <end position="190"/>
    </location>
</feature>
<evidence type="ECO:0000313" key="5">
    <source>
        <dbReference type="EMBL" id="KPI45985.1"/>
    </source>
</evidence>
<dbReference type="PANTHER" id="PTHR22600">
    <property type="entry name" value="BETA-HEXOSAMINIDASE"/>
    <property type="match status" value="1"/>
</dbReference>
<proteinExistence type="predicted"/>
<dbReference type="InterPro" id="IPR029018">
    <property type="entry name" value="Hex-like_dom2"/>
</dbReference>
<organism evidence="5 6">
    <name type="scientific">Cyphellophora attinorum</name>
    <dbReference type="NCBI Taxonomy" id="1664694"/>
    <lineage>
        <taxon>Eukaryota</taxon>
        <taxon>Fungi</taxon>
        <taxon>Dikarya</taxon>
        <taxon>Ascomycota</taxon>
        <taxon>Pezizomycotina</taxon>
        <taxon>Eurotiomycetes</taxon>
        <taxon>Chaetothyriomycetidae</taxon>
        <taxon>Chaetothyriales</taxon>
        <taxon>Cyphellophoraceae</taxon>
        <taxon>Cyphellophora</taxon>
    </lineage>
</organism>
<dbReference type="GO" id="GO:0005975">
    <property type="term" value="P:carbohydrate metabolic process"/>
    <property type="evidence" value="ECO:0007669"/>
    <property type="project" value="InterPro"/>
</dbReference>
<sequence>MFSTAVISVPLLASLVAAVAVNPLPAPQSITWGSSGPIKFTGACQFSGPTNDLVWAAWQRAYQSIVTLQWVPVAIEAPIREYDPFPGAEETSTSSRIRRDGGGSQISISIDDNAADLQYGVDESYELNVTSSAISIHAGTTWGAIHALTTLQQLVISDGQGGLIIEQPVEIVDQPTTAIGESCLTLDGTS</sequence>
<dbReference type="Proteomes" id="UP000038010">
    <property type="component" value="Unassembled WGS sequence"/>
</dbReference>